<evidence type="ECO:0000313" key="7">
    <source>
        <dbReference type="Proteomes" id="UP000183454"/>
    </source>
</evidence>
<dbReference type="PANTHER" id="PTHR43140">
    <property type="entry name" value="TYPE-1 RESTRICTION ENZYME ECOKI SPECIFICITY PROTEIN"/>
    <property type="match status" value="1"/>
</dbReference>
<dbReference type="CDD" id="cd17253">
    <property type="entry name" value="RMtype1_S_Eco933I-TRD2-CR2_like"/>
    <property type="match status" value="1"/>
</dbReference>
<keyword evidence="3" id="KW-0238">DNA-binding</keyword>
<dbReference type="InterPro" id="IPR044946">
    <property type="entry name" value="Restrct_endonuc_typeI_TRD_sf"/>
</dbReference>
<dbReference type="PANTHER" id="PTHR43140:SF1">
    <property type="entry name" value="TYPE I RESTRICTION ENZYME ECOKI SPECIFICITY SUBUNIT"/>
    <property type="match status" value="1"/>
</dbReference>
<dbReference type="Proteomes" id="UP000183454">
    <property type="component" value="Unassembled WGS sequence"/>
</dbReference>
<evidence type="ECO:0000256" key="4">
    <source>
        <dbReference type="SAM" id="Coils"/>
    </source>
</evidence>
<feature type="domain" description="Type I restriction modification DNA specificity" evidence="5">
    <location>
        <begin position="8"/>
        <end position="176"/>
    </location>
</feature>
<comment type="similarity">
    <text evidence="1">Belongs to the type-I restriction system S methylase family.</text>
</comment>
<dbReference type="Gene3D" id="3.90.220.20">
    <property type="entry name" value="DNA methylase specificity domains"/>
    <property type="match status" value="3"/>
</dbReference>
<evidence type="ECO:0000313" key="6">
    <source>
        <dbReference type="EMBL" id="SDW21127.1"/>
    </source>
</evidence>
<evidence type="ECO:0000256" key="2">
    <source>
        <dbReference type="ARBA" id="ARBA00022747"/>
    </source>
</evidence>
<dbReference type="InterPro" id="IPR051212">
    <property type="entry name" value="Type-I_RE_S_subunit"/>
</dbReference>
<dbReference type="EMBL" id="FNNH01000005">
    <property type="protein sequence ID" value="SDW21127.1"/>
    <property type="molecule type" value="Genomic_DNA"/>
</dbReference>
<proteinExistence type="inferred from homology"/>
<protein>
    <submittedName>
        <fullName evidence="6">Type I restriction enzyme, S subunit</fullName>
    </submittedName>
</protein>
<dbReference type="GO" id="GO:0003677">
    <property type="term" value="F:DNA binding"/>
    <property type="evidence" value="ECO:0007669"/>
    <property type="project" value="UniProtKB-KW"/>
</dbReference>
<evidence type="ECO:0000256" key="3">
    <source>
        <dbReference type="ARBA" id="ARBA00023125"/>
    </source>
</evidence>
<accession>A0A1H2RP30</accession>
<dbReference type="SUPFAM" id="SSF116734">
    <property type="entry name" value="DNA methylase specificity domain"/>
    <property type="match status" value="2"/>
</dbReference>
<feature type="coiled-coil region" evidence="4">
    <location>
        <begin position="455"/>
        <end position="482"/>
    </location>
</feature>
<evidence type="ECO:0000259" key="5">
    <source>
        <dbReference type="Pfam" id="PF01420"/>
    </source>
</evidence>
<gene>
    <name evidence="6" type="ORF">SAMN05421882_100535</name>
</gene>
<dbReference type="RefSeq" id="WP_083340127.1">
    <property type="nucleotide sequence ID" value="NZ_FNNH01000005.1"/>
</dbReference>
<evidence type="ECO:0000256" key="1">
    <source>
        <dbReference type="ARBA" id="ARBA00010923"/>
    </source>
</evidence>
<reference evidence="6 7" key="1">
    <citation type="submission" date="2016-10" db="EMBL/GenBank/DDBJ databases">
        <authorList>
            <person name="de Groot N.N."/>
        </authorList>
    </citation>
    <scope>NUCLEOTIDE SEQUENCE [LARGE SCALE GENOMIC DNA]</scope>
    <source>
        <strain evidence="6 7">Nm110</strain>
    </source>
</reference>
<dbReference type="Pfam" id="PF01420">
    <property type="entry name" value="Methylase_S"/>
    <property type="match status" value="2"/>
</dbReference>
<dbReference type="GO" id="GO:0009307">
    <property type="term" value="P:DNA restriction-modification system"/>
    <property type="evidence" value="ECO:0007669"/>
    <property type="project" value="UniProtKB-KW"/>
</dbReference>
<keyword evidence="4" id="KW-0175">Coiled coil</keyword>
<feature type="domain" description="Type I restriction modification DNA specificity" evidence="5">
    <location>
        <begin position="360"/>
        <end position="470"/>
    </location>
</feature>
<dbReference type="InterPro" id="IPR000055">
    <property type="entry name" value="Restrct_endonuc_typeI_TRD"/>
</dbReference>
<keyword evidence="2" id="KW-0680">Restriction system</keyword>
<dbReference type="AlphaFoldDB" id="A0A1H2RP30"/>
<organism evidence="6 7">
    <name type="scientific">Nitrosomonas communis</name>
    <dbReference type="NCBI Taxonomy" id="44574"/>
    <lineage>
        <taxon>Bacteria</taxon>
        <taxon>Pseudomonadati</taxon>
        <taxon>Pseudomonadota</taxon>
        <taxon>Betaproteobacteria</taxon>
        <taxon>Nitrosomonadales</taxon>
        <taxon>Nitrosomonadaceae</taxon>
        <taxon>Nitrosomonas</taxon>
    </lineage>
</organism>
<sequence length="487" mass="55622">MPYQLLQGWEWVRFGNIAQHNSGKTLDKGRNTGKLRDYITTSNLYWGYFELENIRQMPIRDDELEKCTAKKGDLLICEGGEAGRASVWFYDNEVCFQNHIHRARFYRHVDPYFVYRFFEKLNATGEINQHRKGVGISNMSSKALASIVFPFPPLPEQRRIVGRIDQLMARCDELERLRGEREQKRRIVHITALKRLLDAVSSSPRRSGGSGYADEAFTNTWQFITRHFSELYSVKENVTELRRAILQLAVMGRLVPQDPNDPPASELLKAIEAEKQQLVKEGKIKVAKPLPAIKLEEVLYELPEGWEWVRFFTVNTVKSELVLAKEYPFEKQIAPDSIEKGSGRILFHRTVEESGATGPNNRFYEGQILYSKIRPSLNKAVIAPYSGLCSADMYPIVSHVNVEFMLKVILSETFLEQVRQAENRVKMPKLNLESLGLFLIPLPPLSEQQCIVAKVDQLMALCDTLESQIDAASNKQAALLNALMAQV</sequence>
<name>A0A1H2RP30_9PROT</name>